<accession>A0A2N0D7Z0</accession>
<dbReference type="Gene3D" id="1.10.630.10">
    <property type="entry name" value="Cytochrome P450"/>
    <property type="match status" value="1"/>
</dbReference>
<organism evidence="1 2">
    <name type="scientific">Rhizobium sullae</name>
    <name type="common">Rhizobium hedysari</name>
    <dbReference type="NCBI Taxonomy" id="50338"/>
    <lineage>
        <taxon>Bacteria</taxon>
        <taxon>Pseudomonadati</taxon>
        <taxon>Pseudomonadota</taxon>
        <taxon>Alphaproteobacteria</taxon>
        <taxon>Hyphomicrobiales</taxon>
        <taxon>Rhizobiaceae</taxon>
        <taxon>Rhizobium/Agrobacterium group</taxon>
        <taxon>Rhizobium</taxon>
    </lineage>
</organism>
<dbReference type="InterPro" id="IPR036396">
    <property type="entry name" value="Cyt_P450_sf"/>
</dbReference>
<dbReference type="GO" id="GO:0020037">
    <property type="term" value="F:heme binding"/>
    <property type="evidence" value="ECO:0007669"/>
    <property type="project" value="InterPro"/>
</dbReference>
<dbReference type="AlphaFoldDB" id="A0A2N0D7Z0"/>
<dbReference type="GO" id="GO:0005506">
    <property type="term" value="F:iron ion binding"/>
    <property type="evidence" value="ECO:0007669"/>
    <property type="project" value="InterPro"/>
</dbReference>
<reference evidence="1 2" key="1">
    <citation type="submission" date="2017-11" db="EMBL/GenBank/DDBJ databases">
        <authorList>
            <person name="Han C.G."/>
        </authorList>
    </citation>
    <scope>NUCLEOTIDE SEQUENCE [LARGE SCALE GENOMIC DNA]</scope>
    <source>
        <strain evidence="1 2">HCNT1</strain>
    </source>
</reference>
<sequence>MVAIDRFIVFTALALHERPDWAEKIQAGMDKDVESFVLEVRRFYPFFPVIGGKVVEEFDWKPHSFMVGRGLFSISTAPIIMLPAGKIRTALGRSVF</sequence>
<proteinExistence type="predicted"/>
<dbReference type="EMBL" id="PIQN01000014">
    <property type="protein sequence ID" value="PKA42224.1"/>
    <property type="molecule type" value="Genomic_DNA"/>
</dbReference>
<protein>
    <submittedName>
        <fullName evidence="1">Uncharacterized protein</fullName>
    </submittedName>
</protein>
<dbReference type="GO" id="GO:0004497">
    <property type="term" value="F:monooxygenase activity"/>
    <property type="evidence" value="ECO:0007669"/>
    <property type="project" value="InterPro"/>
</dbReference>
<evidence type="ECO:0000313" key="1">
    <source>
        <dbReference type="EMBL" id="PKA42224.1"/>
    </source>
</evidence>
<evidence type="ECO:0000313" key="2">
    <source>
        <dbReference type="Proteomes" id="UP000232164"/>
    </source>
</evidence>
<dbReference type="STRING" id="1041146.GCA_000427985_03617"/>
<dbReference type="SUPFAM" id="SSF48264">
    <property type="entry name" value="Cytochrome P450"/>
    <property type="match status" value="1"/>
</dbReference>
<dbReference type="GO" id="GO:0016705">
    <property type="term" value="F:oxidoreductase activity, acting on paired donors, with incorporation or reduction of molecular oxygen"/>
    <property type="evidence" value="ECO:0007669"/>
    <property type="project" value="InterPro"/>
</dbReference>
<comment type="caution">
    <text evidence="1">The sequence shown here is derived from an EMBL/GenBank/DDBJ whole genome shotgun (WGS) entry which is preliminary data.</text>
</comment>
<reference evidence="1 2" key="2">
    <citation type="submission" date="2017-12" db="EMBL/GenBank/DDBJ databases">
        <title>Genome sequence of Rhizobium sullae HCNT1 isolated from Sulla coronaria nodules and featuring peculiar denitrification phenotypes.</title>
        <authorList>
            <person name="De Diego-Diaz B."/>
            <person name="Treu L."/>
            <person name="Campanaro S."/>
            <person name="Da Silva Duarte V."/>
            <person name="Basaglia M."/>
            <person name="Favaro L."/>
            <person name="Casella S."/>
            <person name="Squartini A."/>
        </authorList>
    </citation>
    <scope>NUCLEOTIDE SEQUENCE [LARGE SCALE GENOMIC DNA]</scope>
    <source>
        <strain evidence="1 2">HCNT1</strain>
    </source>
</reference>
<dbReference type="Proteomes" id="UP000232164">
    <property type="component" value="Unassembled WGS sequence"/>
</dbReference>
<name>A0A2N0D7Z0_RHISU</name>
<gene>
    <name evidence="1" type="ORF">CWR43_19160</name>
</gene>